<evidence type="ECO:0000313" key="3">
    <source>
        <dbReference type="Proteomes" id="UP000326396"/>
    </source>
</evidence>
<dbReference type="InterPro" id="IPR006578">
    <property type="entry name" value="MADF-dom"/>
</dbReference>
<reference evidence="2 3" key="1">
    <citation type="submission" date="2019-05" db="EMBL/GenBank/DDBJ databases">
        <title>Mikania micrantha, genome provides insights into the molecular mechanism of rapid growth.</title>
        <authorList>
            <person name="Liu B."/>
        </authorList>
    </citation>
    <scope>NUCLEOTIDE SEQUENCE [LARGE SCALE GENOMIC DNA]</scope>
    <source>
        <strain evidence="2">NLD-2019</strain>
        <tissue evidence="2">Leaf</tissue>
    </source>
</reference>
<comment type="caution">
    <text evidence="2">The sequence shown here is derived from an EMBL/GenBank/DDBJ whole genome shotgun (WGS) entry which is preliminary data.</text>
</comment>
<accession>A0A5N6P2V0</accession>
<proteinExistence type="predicted"/>
<keyword evidence="3" id="KW-1185">Reference proteome</keyword>
<sequence>MDGRTKMIVEKKRGMDLEDGNIEIERITLADEGDDACDAAGANLWKARRNKKHLQGTRRRKSRVEHKHPPTLCRHKMEKLRQRHRVEKQRSAAFSGERFISTWFYYEAMENGSKIEPGSLNLGPGILLKPLTAEKFEALAPKSTKRSFGNFSSIVSNQEAQLFVETPIEEILTLKNHKKNLCCRRDSDQTLNHQDTNVICCWILRLKGFQDMVQLDHLKNPR</sequence>
<dbReference type="Proteomes" id="UP000326396">
    <property type="component" value="Linkage Group LG15"/>
</dbReference>
<organism evidence="2 3">
    <name type="scientific">Mikania micrantha</name>
    <name type="common">bitter vine</name>
    <dbReference type="NCBI Taxonomy" id="192012"/>
    <lineage>
        <taxon>Eukaryota</taxon>
        <taxon>Viridiplantae</taxon>
        <taxon>Streptophyta</taxon>
        <taxon>Embryophyta</taxon>
        <taxon>Tracheophyta</taxon>
        <taxon>Spermatophyta</taxon>
        <taxon>Magnoliopsida</taxon>
        <taxon>eudicotyledons</taxon>
        <taxon>Gunneridae</taxon>
        <taxon>Pentapetalae</taxon>
        <taxon>asterids</taxon>
        <taxon>campanulids</taxon>
        <taxon>Asterales</taxon>
        <taxon>Asteraceae</taxon>
        <taxon>Asteroideae</taxon>
        <taxon>Heliantheae alliance</taxon>
        <taxon>Eupatorieae</taxon>
        <taxon>Mikania</taxon>
    </lineage>
</organism>
<protein>
    <recommendedName>
        <fullName evidence="1">MADF domain-containing protein</fullName>
    </recommendedName>
</protein>
<feature type="domain" description="MADF" evidence="1">
    <location>
        <begin position="63"/>
        <end position="110"/>
    </location>
</feature>
<dbReference type="Pfam" id="PF10545">
    <property type="entry name" value="MADF_DNA_bdg"/>
    <property type="match status" value="1"/>
</dbReference>
<dbReference type="AlphaFoldDB" id="A0A5N6P2V0"/>
<dbReference type="EMBL" id="SZYD01000007">
    <property type="protein sequence ID" value="KAD5803539.1"/>
    <property type="molecule type" value="Genomic_DNA"/>
</dbReference>
<dbReference type="OrthoDB" id="1901794at2759"/>
<name>A0A5N6P2V0_9ASTR</name>
<evidence type="ECO:0000313" key="2">
    <source>
        <dbReference type="EMBL" id="KAD5803539.1"/>
    </source>
</evidence>
<gene>
    <name evidence="2" type="ORF">E3N88_14899</name>
</gene>
<evidence type="ECO:0000259" key="1">
    <source>
        <dbReference type="Pfam" id="PF10545"/>
    </source>
</evidence>